<dbReference type="Pfam" id="PF01693">
    <property type="entry name" value="Cauli_VI"/>
    <property type="match status" value="1"/>
</dbReference>
<organism evidence="2 3">
    <name type="scientific">Marasmiellus scandens</name>
    <dbReference type="NCBI Taxonomy" id="2682957"/>
    <lineage>
        <taxon>Eukaryota</taxon>
        <taxon>Fungi</taxon>
        <taxon>Dikarya</taxon>
        <taxon>Basidiomycota</taxon>
        <taxon>Agaricomycotina</taxon>
        <taxon>Agaricomycetes</taxon>
        <taxon>Agaricomycetidae</taxon>
        <taxon>Agaricales</taxon>
        <taxon>Marasmiineae</taxon>
        <taxon>Omphalotaceae</taxon>
        <taxon>Marasmiellus</taxon>
    </lineage>
</organism>
<evidence type="ECO:0000313" key="2">
    <source>
        <dbReference type="EMBL" id="KAK7444041.1"/>
    </source>
</evidence>
<evidence type="ECO:0000313" key="3">
    <source>
        <dbReference type="Proteomes" id="UP001498398"/>
    </source>
</evidence>
<name>A0ABR1J262_9AGAR</name>
<dbReference type="SUPFAM" id="SSF55658">
    <property type="entry name" value="L9 N-domain-like"/>
    <property type="match status" value="1"/>
</dbReference>
<sequence length="82" mass="9088">MSVEDWASVDAQEVEDTMFYPSPGDEIHKGSEGYKFFVITIGQVPGIYTQWSEVAPKVNGFLGAVHHKIKGWSKVVMSLENG</sequence>
<protein>
    <recommendedName>
        <fullName evidence="1">Ribonuclease H1 N-terminal domain-containing protein</fullName>
    </recommendedName>
</protein>
<feature type="domain" description="Ribonuclease H1 N-terminal" evidence="1">
    <location>
        <begin position="35"/>
        <end position="68"/>
    </location>
</feature>
<dbReference type="InterPro" id="IPR037056">
    <property type="entry name" value="RNase_H1_N_sf"/>
</dbReference>
<dbReference type="InterPro" id="IPR009027">
    <property type="entry name" value="Ribosomal_bL9/RNase_H1_N"/>
</dbReference>
<proteinExistence type="predicted"/>
<dbReference type="EMBL" id="JBANRG010000052">
    <property type="protein sequence ID" value="KAK7444041.1"/>
    <property type="molecule type" value="Genomic_DNA"/>
</dbReference>
<dbReference type="Proteomes" id="UP001498398">
    <property type="component" value="Unassembled WGS sequence"/>
</dbReference>
<dbReference type="Gene3D" id="3.40.970.10">
    <property type="entry name" value="Ribonuclease H1, N-terminal domain"/>
    <property type="match status" value="1"/>
</dbReference>
<comment type="caution">
    <text evidence="2">The sequence shown here is derived from an EMBL/GenBank/DDBJ whole genome shotgun (WGS) entry which is preliminary data.</text>
</comment>
<accession>A0ABR1J262</accession>
<evidence type="ECO:0000259" key="1">
    <source>
        <dbReference type="Pfam" id="PF01693"/>
    </source>
</evidence>
<dbReference type="InterPro" id="IPR011320">
    <property type="entry name" value="RNase_H1_N"/>
</dbReference>
<reference evidence="2 3" key="1">
    <citation type="submission" date="2024-01" db="EMBL/GenBank/DDBJ databases">
        <title>A draft genome for the cacao thread blight pathogen Marasmiellus scandens.</title>
        <authorList>
            <person name="Baruah I.K."/>
            <person name="Leung J."/>
            <person name="Bukari Y."/>
            <person name="Amoako-Attah I."/>
            <person name="Meinhardt L.W."/>
            <person name="Bailey B.A."/>
            <person name="Cohen S.P."/>
        </authorList>
    </citation>
    <scope>NUCLEOTIDE SEQUENCE [LARGE SCALE GENOMIC DNA]</scope>
    <source>
        <strain evidence="2 3">GH-19</strain>
    </source>
</reference>
<gene>
    <name evidence="2" type="ORF">VKT23_015438</name>
</gene>
<keyword evidence="3" id="KW-1185">Reference proteome</keyword>